<evidence type="ECO:0008006" key="5">
    <source>
        <dbReference type="Google" id="ProtNLM"/>
    </source>
</evidence>
<evidence type="ECO:0000313" key="3">
    <source>
        <dbReference type="EMBL" id="CEM03520.1"/>
    </source>
</evidence>
<evidence type="ECO:0000256" key="1">
    <source>
        <dbReference type="SAM" id="Coils"/>
    </source>
</evidence>
<dbReference type="Proteomes" id="UP000041254">
    <property type="component" value="Unassembled WGS sequence"/>
</dbReference>
<reference evidence="3 4" key="1">
    <citation type="submission" date="2014-11" db="EMBL/GenBank/DDBJ databases">
        <authorList>
            <person name="Zhu J."/>
            <person name="Qi W."/>
            <person name="Song R."/>
        </authorList>
    </citation>
    <scope>NUCLEOTIDE SEQUENCE [LARGE SCALE GENOMIC DNA]</scope>
</reference>
<keyword evidence="1" id="KW-0175">Coiled coil</keyword>
<proteinExistence type="predicted"/>
<evidence type="ECO:0000256" key="2">
    <source>
        <dbReference type="SAM" id="SignalP"/>
    </source>
</evidence>
<dbReference type="InParanoid" id="A0A0G4EYI9"/>
<dbReference type="AlphaFoldDB" id="A0A0G4EYI9"/>
<evidence type="ECO:0000313" key="4">
    <source>
        <dbReference type="Proteomes" id="UP000041254"/>
    </source>
</evidence>
<gene>
    <name evidence="3" type="ORF">Vbra_5465</name>
</gene>
<feature type="coiled-coil region" evidence="1">
    <location>
        <begin position="214"/>
        <end position="244"/>
    </location>
</feature>
<protein>
    <recommendedName>
        <fullName evidence="5">Peptidase S74 domain-containing protein</fullName>
    </recommendedName>
</protein>
<sequence>MACFLRLCVLLLATLLPGRVLCGCDPDDKGDCKYIYAGKNDKKPEATARNGEVVAGGDVRSAGSVLGDVNVRAGNNVIANNVVVAGDRVDSQNGLNILTTDRTQHGIRFPGDRRIIWHPHSALESMRNFYFPTIFACLRPEQEARQATYDGFSKLSLKTYEDEQGSVKLGLVPADVKAVLPEVVSQETQWEAEEEVEEEGVGLMQLLYRTVGVVQDMQAKITALEKANAAMARQLELKTEESEEPDAVVEQLAESLKGLLQP</sequence>
<keyword evidence="2" id="KW-0732">Signal</keyword>
<dbReference type="VEuPathDB" id="CryptoDB:Vbra_5465"/>
<organism evidence="3 4">
    <name type="scientific">Vitrella brassicaformis (strain CCMP3155)</name>
    <dbReference type="NCBI Taxonomy" id="1169540"/>
    <lineage>
        <taxon>Eukaryota</taxon>
        <taxon>Sar</taxon>
        <taxon>Alveolata</taxon>
        <taxon>Colpodellida</taxon>
        <taxon>Vitrellaceae</taxon>
        <taxon>Vitrella</taxon>
    </lineage>
</organism>
<name>A0A0G4EYI9_VITBC</name>
<dbReference type="EMBL" id="CDMY01000343">
    <property type="protein sequence ID" value="CEM03520.1"/>
    <property type="molecule type" value="Genomic_DNA"/>
</dbReference>
<accession>A0A0G4EYI9</accession>
<feature type="chain" id="PRO_5005188030" description="Peptidase S74 domain-containing protein" evidence="2">
    <location>
        <begin position="23"/>
        <end position="262"/>
    </location>
</feature>
<feature type="signal peptide" evidence="2">
    <location>
        <begin position="1"/>
        <end position="22"/>
    </location>
</feature>
<keyword evidence="4" id="KW-1185">Reference proteome</keyword>